<keyword evidence="2" id="KW-0813">Transport</keyword>
<dbReference type="PANTHER" id="PTHR13131:SF5">
    <property type="entry name" value="CYSTINOSIN"/>
    <property type="match status" value="1"/>
</dbReference>
<evidence type="ECO:0008006" key="11">
    <source>
        <dbReference type="Google" id="ProtNLM"/>
    </source>
</evidence>
<feature type="transmembrane region" description="Helical" evidence="8">
    <location>
        <begin position="147"/>
        <end position="167"/>
    </location>
</feature>
<sequence>MVGFWEVASAACGVIYLTAWSSSFYPQIILNHRRRSTLGFSPDFALVNPIGFFCLTVWCWGAFFSKTAREQYAERHHGHHPQVSISDLAFSMHALVLSTITLIQSAWYFHRHRQQRKNPTPGESHPLLQKEPDMSAAPTAPHTATQVGLVLIALVTLYEITSLAMGRTQLLDFLYYASTIKLVITTIKYLPQAYLNYRIKTVIGFAISTIFLDITGGLFSLLQLVISSVFIDQAPSGIWANPGKLGLSLLTLGFDTVFILQKYVFYPEEEEYDEDDE</sequence>
<keyword evidence="3 8" id="KW-0812">Transmembrane</keyword>
<keyword evidence="4" id="KW-0677">Repeat</keyword>
<feature type="transmembrane region" description="Helical" evidence="8">
    <location>
        <begin position="46"/>
        <end position="68"/>
    </location>
</feature>
<evidence type="ECO:0000256" key="1">
    <source>
        <dbReference type="ARBA" id="ARBA00004127"/>
    </source>
</evidence>
<feature type="transmembrane region" description="Helical" evidence="8">
    <location>
        <begin position="88"/>
        <end position="109"/>
    </location>
</feature>
<dbReference type="GO" id="GO:0005774">
    <property type="term" value="C:vacuolar membrane"/>
    <property type="evidence" value="ECO:0007669"/>
    <property type="project" value="TreeGrafter"/>
</dbReference>
<dbReference type="STRING" id="105984.A0A427XV89"/>
<evidence type="ECO:0000313" key="9">
    <source>
        <dbReference type="EMBL" id="RSH82774.1"/>
    </source>
</evidence>
<dbReference type="GO" id="GO:0000324">
    <property type="term" value="C:fungal-type vacuole"/>
    <property type="evidence" value="ECO:0007669"/>
    <property type="project" value="TreeGrafter"/>
</dbReference>
<dbReference type="Proteomes" id="UP000279236">
    <property type="component" value="Unassembled WGS sequence"/>
</dbReference>
<feature type="transmembrane region" description="Helical" evidence="8">
    <location>
        <begin position="173"/>
        <end position="190"/>
    </location>
</feature>
<evidence type="ECO:0000256" key="5">
    <source>
        <dbReference type="ARBA" id="ARBA00022989"/>
    </source>
</evidence>
<dbReference type="InterPro" id="IPR006603">
    <property type="entry name" value="PQ-loop_rpt"/>
</dbReference>
<dbReference type="GO" id="GO:0015184">
    <property type="term" value="F:L-cystine transmembrane transporter activity"/>
    <property type="evidence" value="ECO:0007669"/>
    <property type="project" value="TreeGrafter"/>
</dbReference>
<dbReference type="PANTHER" id="PTHR13131">
    <property type="entry name" value="CYSTINOSIN"/>
    <property type="match status" value="1"/>
</dbReference>
<evidence type="ECO:0000256" key="2">
    <source>
        <dbReference type="ARBA" id="ARBA00022448"/>
    </source>
</evidence>
<comment type="caution">
    <text evidence="9">The sequence shown here is derived from an EMBL/GenBank/DDBJ whole genome shotgun (WGS) entry which is preliminary data.</text>
</comment>
<proteinExistence type="predicted"/>
<protein>
    <recommendedName>
        <fullName evidence="11">Cystinosin</fullName>
    </recommendedName>
</protein>
<dbReference type="GO" id="GO:0012505">
    <property type="term" value="C:endomembrane system"/>
    <property type="evidence" value="ECO:0007669"/>
    <property type="project" value="UniProtKB-SubCell"/>
</dbReference>
<dbReference type="Pfam" id="PF04193">
    <property type="entry name" value="PQ-loop"/>
    <property type="match status" value="2"/>
</dbReference>
<keyword evidence="6 8" id="KW-0472">Membrane</keyword>
<dbReference type="GeneID" id="39592312"/>
<accession>A0A427XV89</accession>
<gene>
    <name evidence="9" type="ORF">EHS24_007769</name>
</gene>
<name>A0A427XV89_9TREE</name>
<organism evidence="9 10">
    <name type="scientific">Apiotrichum porosum</name>
    <dbReference type="NCBI Taxonomy" id="105984"/>
    <lineage>
        <taxon>Eukaryota</taxon>
        <taxon>Fungi</taxon>
        <taxon>Dikarya</taxon>
        <taxon>Basidiomycota</taxon>
        <taxon>Agaricomycotina</taxon>
        <taxon>Tremellomycetes</taxon>
        <taxon>Trichosporonales</taxon>
        <taxon>Trichosporonaceae</taxon>
        <taxon>Apiotrichum</taxon>
    </lineage>
</organism>
<reference evidence="9 10" key="1">
    <citation type="submission" date="2018-11" db="EMBL/GenBank/DDBJ databases">
        <title>Genome sequence of Apiotrichum porosum DSM 27194.</title>
        <authorList>
            <person name="Aliyu H."/>
            <person name="Gorte O."/>
            <person name="Ochsenreither K."/>
        </authorList>
    </citation>
    <scope>NUCLEOTIDE SEQUENCE [LARGE SCALE GENOMIC DNA]</scope>
    <source>
        <strain evidence="9 10">DSM 27194</strain>
    </source>
</reference>
<evidence type="ECO:0000256" key="6">
    <source>
        <dbReference type="ARBA" id="ARBA00023136"/>
    </source>
</evidence>
<dbReference type="Gene3D" id="1.20.1280.290">
    <property type="match status" value="1"/>
</dbReference>
<dbReference type="OrthoDB" id="75720at2759"/>
<feature type="transmembrane region" description="Helical" evidence="8">
    <location>
        <begin position="6"/>
        <end position="25"/>
    </location>
</feature>
<feature type="transmembrane region" description="Helical" evidence="8">
    <location>
        <begin position="202"/>
        <end position="226"/>
    </location>
</feature>
<dbReference type="AlphaFoldDB" id="A0A427XV89"/>
<evidence type="ECO:0000256" key="3">
    <source>
        <dbReference type="ARBA" id="ARBA00022692"/>
    </source>
</evidence>
<feature type="region of interest" description="Disordered" evidence="7">
    <location>
        <begin position="115"/>
        <end position="140"/>
    </location>
</feature>
<dbReference type="InterPro" id="IPR005282">
    <property type="entry name" value="LC_transporter"/>
</dbReference>
<evidence type="ECO:0000256" key="8">
    <source>
        <dbReference type="SAM" id="Phobius"/>
    </source>
</evidence>
<keyword evidence="5 8" id="KW-1133">Transmembrane helix</keyword>
<keyword evidence="10" id="KW-1185">Reference proteome</keyword>
<comment type="subcellular location">
    <subcellularLocation>
        <location evidence="1">Endomembrane system</location>
        <topology evidence="1">Multi-pass membrane protein</topology>
    </subcellularLocation>
</comment>
<dbReference type="SMART" id="SM00679">
    <property type="entry name" value="CTNS"/>
    <property type="match status" value="2"/>
</dbReference>
<evidence type="ECO:0000256" key="4">
    <source>
        <dbReference type="ARBA" id="ARBA00022737"/>
    </source>
</evidence>
<dbReference type="RefSeq" id="XP_028477006.1">
    <property type="nucleotide sequence ID" value="XM_028623113.1"/>
</dbReference>
<dbReference type="EMBL" id="RSCE01000005">
    <property type="protein sequence ID" value="RSH82774.1"/>
    <property type="molecule type" value="Genomic_DNA"/>
</dbReference>
<evidence type="ECO:0000313" key="10">
    <source>
        <dbReference type="Proteomes" id="UP000279236"/>
    </source>
</evidence>
<evidence type="ECO:0000256" key="7">
    <source>
        <dbReference type="SAM" id="MobiDB-lite"/>
    </source>
</evidence>